<dbReference type="EMBL" id="JACCFO010000001">
    <property type="protein sequence ID" value="NYI97159.1"/>
    <property type="molecule type" value="Genomic_DNA"/>
</dbReference>
<protein>
    <recommendedName>
        <fullName evidence="1">Styrene monooxygenase StyA putative substrate binding domain-containing protein</fullName>
    </recommendedName>
</protein>
<reference evidence="2 3" key="1">
    <citation type="submission" date="2020-07" db="EMBL/GenBank/DDBJ databases">
        <title>Sequencing the genomes of 1000 actinobacteria strains.</title>
        <authorList>
            <person name="Klenk H.-P."/>
        </authorList>
    </citation>
    <scope>NUCLEOTIDE SEQUENCE [LARGE SCALE GENOMIC DNA]</scope>
    <source>
        <strain evidence="2 3">DSM 45927</strain>
    </source>
</reference>
<dbReference type="RefSeq" id="WP_179768482.1">
    <property type="nucleotide sequence ID" value="NZ_JACCFO010000001.1"/>
</dbReference>
<evidence type="ECO:0000259" key="1">
    <source>
        <dbReference type="Pfam" id="PF17885"/>
    </source>
</evidence>
<dbReference type="InterPro" id="IPR036188">
    <property type="entry name" value="FAD/NAD-bd_sf"/>
</dbReference>
<dbReference type="SUPFAM" id="SSF51905">
    <property type="entry name" value="FAD/NAD(P)-binding domain"/>
    <property type="match status" value="1"/>
</dbReference>
<comment type="caution">
    <text evidence="2">The sequence shown here is derived from an EMBL/GenBank/DDBJ whole genome shotgun (WGS) entry which is preliminary data.</text>
</comment>
<keyword evidence="3" id="KW-1185">Reference proteome</keyword>
<evidence type="ECO:0000313" key="3">
    <source>
        <dbReference type="Proteomes" id="UP000575985"/>
    </source>
</evidence>
<gene>
    <name evidence="2" type="ORF">HNR12_003436</name>
</gene>
<accession>A0A853BNG2</accession>
<dbReference type="Proteomes" id="UP000575985">
    <property type="component" value="Unassembled WGS sequence"/>
</dbReference>
<name>A0A853BNG2_9ACTN</name>
<dbReference type="AlphaFoldDB" id="A0A853BNG2"/>
<organism evidence="2 3">
    <name type="scientific">Streptomonospora nanhaiensis</name>
    <dbReference type="NCBI Taxonomy" id="1323731"/>
    <lineage>
        <taxon>Bacteria</taxon>
        <taxon>Bacillati</taxon>
        <taxon>Actinomycetota</taxon>
        <taxon>Actinomycetes</taxon>
        <taxon>Streptosporangiales</taxon>
        <taxon>Nocardiopsidaceae</taxon>
        <taxon>Streptomonospora</taxon>
    </lineage>
</organism>
<dbReference type="Pfam" id="PF17885">
    <property type="entry name" value="Smoa_sbd"/>
    <property type="match status" value="1"/>
</dbReference>
<dbReference type="InterPro" id="IPR041654">
    <property type="entry name" value="StyA_sbd"/>
</dbReference>
<evidence type="ECO:0000313" key="2">
    <source>
        <dbReference type="EMBL" id="NYI97159.1"/>
    </source>
</evidence>
<dbReference type="Gene3D" id="3.50.50.60">
    <property type="entry name" value="FAD/NAD(P)-binding domain"/>
    <property type="match status" value="3"/>
</dbReference>
<proteinExistence type="predicted"/>
<feature type="domain" description="Styrene monooxygenase StyA putative substrate binding" evidence="1">
    <location>
        <begin position="148"/>
        <end position="269"/>
    </location>
</feature>
<sequence length="435" mass="47497">MRKILIVGAGYSGLTLAHMLLGAGYDVTVMTGQTSTEIRRGRTKPFAMTWPATLAMEREAGLFFPQWEEAPTAPGIHFSLRAPGMPPMEFGGANAAGTALAVESRLKMADWLEFFEDRGGKVVVQGCTLSDLEFFTRGMFDLTVIAVGAGELGALFDRDPSRTGGAFAGRITQASMFDVEPSENPEARQRGLEVVSVPGAGNIFVVPQLTAYGPATTIFVKGEVGPNGADALAWQERLGRPSDTPDQIAQLRLSWLLEQLWEYAPDVARRCHSAQLVDRGSVIMEEIRPQVRRPVATLAGGGMVLGMADAVISVDPVSGQQHANAAACARTYFDAIRAHGDQPFTAEWGEEAFDRFWRKTGQYAAWFTELLVANFWDESKRPDYFPELLEAVFTLPEIQDAWVTGVCDPTQLAWMLDADTCRTRIAEARRNAGLA</sequence>